<dbReference type="OrthoDB" id="386949at2759"/>
<gene>
    <name evidence="11" type="ORF">FOL46_001992</name>
    <name evidence="10" type="ORF">FOZ61_001252</name>
</gene>
<evidence type="ECO:0000256" key="7">
    <source>
        <dbReference type="SAM" id="Phobius"/>
    </source>
</evidence>
<evidence type="ECO:0000256" key="4">
    <source>
        <dbReference type="ARBA" id="ARBA00023136"/>
    </source>
</evidence>
<feature type="transmembrane region" description="Helical" evidence="7">
    <location>
        <begin position="312"/>
        <end position="336"/>
    </location>
</feature>
<feature type="region of interest" description="Disordered" evidence="6">
    <location>
        <begin position="1"/>
        <end position="24"/>
    </location>
</feature>
<protein>
    <submittedName>
        <fullName evidence="10">Uncharacterized protein</fullName>
    </submittedName>
</protein>
<dbReference type="Proteomes" id="UP000570595">
    <property type="component" value="Unassembled WGS sequence"/>
</dbReference>
<feature type="region of interest" description="Disordered" evidence="6">
    <location>
        <begin position="572"/>
        <end position="599"/>
    </location>
</feature>
<dbReference type="Proteomes" id="UP000572268">
    <property type="component" value="Unassembled WGS sequence"/>
</dbReference>
<feature type="transmembrane region" description="Helical" evidence="7">
    <location>
        <begin position="113"/>
        <end position="135"/>
    </location>
</feature>
<dbReference type="PANTHER" id="PTHR23508">
    <property type="entry name" value="CARBOXYLIC ACID TRANSPORTER PROTEIN HOMOLOG"/>
    <property type="match status" value="1"/>
</dbReference>
<dbReference type="Pfam" id="PF00069">
    <property type="entry name" value="Pkinase"/>
    <property type="match status" value="1"/>
</dbReference>
<feature type="transmembrane region" description="Helical" evidence="7">
    <location>
        <begin position="370"/>
        <end position="391"/>
    </location>
</feature>
<dbReference type="InterPro" id="IPR000719">
    <property type="entry name" value="Prot_kinase_dom"/>
</dbReference>
<dbReference type="InterPro" id="IPR009072">
    <property type="entry name" value="Histone-fold"/>
</dbReference>
<feature type="transmembrane region" description="Helical" evidence="7">
    <location>
        <begin position="86"/>
        <end position="106"/>
    </location>
</feature>
<feature type="transmembrane region" description="Helical" evidence="7">
    <location>
        <begin position="45"/>
        <end position="66"/>
    </location>
</feature>
<evidence type="ECO:0000313" key="13">
    <source>
        <dbReference type="Proteomes" id="UP000572268"/>
    </source>
</evidence>
<organism evidence="10 12">
    <name type="scientific">Perkinsus olseni</name>
    <name type="common">Perkinsus atlanticus</name>
    <dbReference type="NCBI Taxonomy" id="32597"/>
    <lineage>
        <taxon>Eukaryota</taxon>
        <taxon>Sar</taxon>
        <taxon>Alveolata</taxon>
        <taxon>Perkinsozoa</taxon>
        <taxon>Perkinsea</taxon>
        <taxon>Perkinsida</taxon>
        <taxon>Perkinsidae</taxon>
        <taxon>Perkinsus</taxon>
    </lineage>
</organism>
<feature type="domain" description="Protein kinase" evidence="8">
    <location>
        <begin position="619"/>
        <end position="955"/>
    </location>
</feature>
<feature type="compositionally biased region" description="Low complexity" evidence="6">
    <location>
        <begin position="584"/>
        <end position="599"/>
    </location>
</feature>
<dbReference type="SUPFAM" id="SSF56112">
    <property type="entry name" value="Protein kinase-like (PK-like)"/>
    <property type="match status" value="1"/>
</dbReference>
<feature type="compositionally biased region" description="Polar residues" evidence="6">
    <location>
        <begin position="1"/>
        <end position="12"/>
    </location>
</feature>
<accession>A0A7J6MFL1</accession>
<dbReference type="EMBL" id="JABANN010000016">
    <property type="protein sequence ID" value="KAF4675360.1"/>
    <property type="molecule type" value="Genomic_DNA"/>
</dbReference>
<feature type="compositionally biased region" description="Low complexity" evidence="6">
    <location>
        <begin position="487"/>
        <end position="503"/>
    </location>
</feature>
<sequence>MPSDDGSSSKSVVNAVPQEAGSPPAKEELTTIQVYTKNFPLICKLGAGFFADAYDMFVIDIVLAILSEMQEADPTGLGMDASTKGLVASATSIGAVAGMLFFGVVGDQVGRRIGILCTGAFVALGAVCSACIQRSTTFSLAHQLFVCRLVLGFGIGGEYPLSAAMASERSDNATRGRITTGVFSMQGLGMIFAAVLPLILLYSGCPMEICWRVLVCFTVVPSLTALYLRLGMKESDTFKEQQARKKQNRASFSTQIKGFLRTLQVYIKPLIGTTMAWLCMDVTFYGTGEFKHSVSAELFPNGSGVQAVIQDAWFALVVSLLALPGYICACWFIDILGRWKIQVLGFAMMCIFYVVMAICTQFNANKYLNLIIFGITFFWTNFGPNTTSYVIPSEIYPTSVKTTCHGMSAASGKIGAIIGSFIFPTLQTSIGLAGVMYVCTGVAALGLVITLIFLPKKLVEAAAKGIFLITPPTSSQDEQQGEEGDSKVISSSSSASTVSVDGSSTAFHDIEEGRVSSESTSGFEGSAVQIRPAEGCPPLTARAAPSTLRSSKSVFDLDKIMQCGILSPLTSTSNSGHARLGLPSVTNSTERSENSSESTAIAPTRLVVGDSVEIAGVMYVIEKAVGSGSFGTVWEARSGDVRVAIKATDKSGAREAEAMQAWKNCAADARLSRLIAFDRRRCLLVLELVADSVGLDGWVQSDDVDQEMDTVGAVAVCRRLLSQMAEALELTSKFVVHRDVCSHNILVNVKTGDFTLIDFGLCAQRRTFNTRQGLAGDCRYWPVCEWLLFLRGHRYVENCPAMLHDYIHRLDHHALALTVIEVLSKLYRRIGRGPMLECRSSEDELWRSADLSTALFSVSEGSCGDSSSMVSARSSRDGEVPEEVIGLDSPGRSDAGWESGSCAVEKVVVAFEKYWEEATPFWKDLLGTFKEEGNWGALQRRLDAQRAPTRIHEALVALKQSILDGVASPGASPESVKVAPYCRRPYCNMPSSVLRAASIRYDVVRALRRGKKRRRTAQQSDEVGLSVSNGREKHVDGAERGSTRAERQRGFLAGPGDTESPSSSSCSTAQPEQHDDGRALTSVLSVQGKSLREELLVEEIKGELPKDMSFAVEQGYLPLTNIVTVVQNALPDKPGSIGKCFKLTLQDCISEFLMFITHLAAQRCTREGRRVMLAEDILWALDQAGLCQYGSVLRVFLGKLRGHLEKCKRDMTEKADRSEAPPDLFPVADQAGDSSMFPVMPTSPTEVMALGSISGKDQPHDLRERRDQEDGLSTVAIEAVVREDWGDEESASDISFIDIIEGVLHIGGAASFAHDRTG</sequence>
<dbReference type="CDD" id="cd22907">
    <property type="entry name" value="HFD_NFYB"/>
    <property type="match status" value="1"/>
</dbReference>
<dbReference type="GO" id="GO:0046982">
    <property type="term" value="F:protein heterodimerization activity"/>
    <property type="evidence" value="ECO:0007669"/>
    <property type="project" value="InterPro"/>
</dbReference>
<evidence type="ECO:0000259" key="9">
    <source>
        <dbReference type="PROSITE" id="PS50850"/>
    </source>
</evidence>
<dbReference type="SUPFAM" id="SSF47113">
    <property type="entry name" value="Histone-fold"/>
    <property type="match status" value="1"/>
</dbReference>
<dbReference type="EMBL" id="JABAHT010000013">
    <property type="protein sequence ID" value="KAF4670234.1"/>
    <property type="molecule type" value="Genomic_DNA"/>
</dbReference>
<dbReference type="PROSITE" id="PS50850">
    <property type="entry name" value="MFS"/>
    <property type="match status" value="1"/>
</dbReference>
<feature type="compositionally biased region" description="Polar residues" evidence="6">
    <location>
        <begin position="1017"/>
        <end position="1029"/>
    </location>
</feature>
<keyword evidence="4 7" id="KW-0472">Membrane</keyword>
<dbReference type="PANTHER" id="PTHR23508:SF10">
    <property type="entry name" value="CARBOXYLIC ACID TRANSPORTER PROTEIN HOMOLOG"/>
    <property type="match status" value="1"/>
</dbReference>
<evidence type="ECO:0000256" key="2">
    <source>
        <dbReference type="ARBA" id="ARBA00022692"/>
    </source>
</evidence>
<feature type="transmembrane region" description="Helical" evidence="7">
    <location>
        <begin position="429"/>
        <end position="454"/>
    </location>
</feature>
<reference evidence="12 13" key="1">
    <citation type="submission" date="2020-04" db="EMBL/GenBank/DDBJ databases">
        <title>Perkinsus olseni comparative genomics.</title>
        <authorList>
            <person name="Bogema D.R."/>
        </authorList>
    </citation>
    <scope>NUCLEOTIDE SEQUENCE [LARGE SCALE GENOMIC DNA]</scope>
    <source>
        <strain evidence="10">ATCC PRA-179</strain>
        <strain evidence="11">ATCC PRA-31</strain>
    </source>
</reference>
<comment type="subcellular location">
    <subcellularLocation>
        <location evidence="1">Membrane</location>
        <topology evidence="1">Multi-pass membrane protein</topology>
    </subcellularLocation>
</comment>
<dbReference type="SUPFAM" id="SSF103473">
    <property type="entry name" value="MFS general substrate transporter"/>
    <property type="match status" value="1"/>
</dbReference>
<dbReference type="GO" id="GO:0005886">
    <property type="term" value="C:plasma membrane"/>
    <property type="evidence" value="ECO:0007669"/>
    <property type="project" value="TreeGrafter"/>
</dbReference>
<keyword evidence="5" id="KW-0067">ATP-binding</keyword>
<keyword evidence="2 7" id="KW-0812">Transmembrane</keyword>
<dbReference type="CDD" id="cd17364">
    <property type="entry name" value="MFS_PhT"/>
    <property type="match status" value="1"/>
</dbReference>
<dbReference type="Pfam" id="PF00808">
    <property type="entry name" value="CBFD_NFYB_HMF"/>
    <property type="match status" value="1"/>
</dbReference>
<dbReference type="GO" id="GO:0046943">
    <property type="term" value="F:carboxylic acid transmembrane transporter activity"/>
    <property type="evidence" value="ECO:0007669"/>
    <property type="project" value="TreeGrafter"/>
</dbReference>
<name>A0A7J6MFL1_PEROL</name>
<feature type="transmembrane region" description="Helical" evidence="7">
    <location>
        <begin position="403"/>
        <end position="423"/>
    </location>
</feature>
<feature type="compositionally biased region" description="Basic and acidic residues" evidence="6">
    <location>
        <begin position="1030"/>
        <end position="1049"/>
    </location>
</feature>
<feature type="transmembrane region" description="Helical" evidence="7">
    <location>
        <begin position="209"/>
        <end position="230"/>
    </location>
</feature>
<keyword evidence="5" id="KW-0547">Nucleotide-binding</keyword>
<evidence type="ECO:0000259" key="8">
    <source>
        <dbReference type="PROSITE" id="PS50011"/>
    </source>
</evidence>
<evidence type="ECO:0000313" key="12">
    <source>
        <dbReference type="Proteomes" id="UP000570595"/>
    </source>
</evidence>
<feature type="transmembrane region" description="Helical" evidence="7">
    <location>
        <begin position="141"/>
        <end position="161"/>
    </location>
</feature>
<dbReference type="Gene3D" id="1.20.1250.20">
    <property type="entry name" value="MFS general substrate transporter like domains"/>
    <property type="match status" value="1"/>
</dbReference>
<dbReference type="Gene3D" id="1.10.510.10">
    <property type="entry name" value="Transferase(Phosphotransferase) domain 1"/>
    <property type="match status" value="1"/>
</dbReference>
<dbReference type="InterPro" id="IPR005828">
    <property type="entry name" value="MFS_sugar_transport-like"/>
</dbReference>
<feature type="region of interest" description="Disordered" evidence="6">
    <location>
        <begin position="862"/>
        <end position="898"/>
    </location>
</feature>
<evidence type="ECO:0000256" key="3">
    <source>
        <dbReference type="ARBA" id="ARBA00022989"/>
    </source>
</evidence>
<dbReference type="InterPro" id="IPR011009">
    <property type="entry name" value="Kinase-like_dom_sf"/>
</dbReference>
<dbReference type="Pfam" id="PF00083">
    <property type="entry name" value="Sugar_tr"/>
    <property type="match status" value="1"/>
</dbReference>
<keyword evidence="3 7" id="KW-1133">Transmembrane helix</keyword>
<dbReference type="SMART" id="SM00220">
    <property type="entry name" value="S_TKc"/>
    <property type="match status" value="1"/>
</dbReference>
<comment type="caution">
    <text evidence="10">The sequence shown here is derived from an EMBL/GenBank/DDBJ whole genome shotgun (WGS) entry which is preliminary data.</text>
</comment>
<evidence type="ECO:0000313" key="10">
    <source>
        <dbReference type="EMBL" id="KAF4670234.1"/>
    </source>
</evidence>
<feature type="binding site" evidence="5">
    <location>
        <position position="646"/>
    </location>
    <ligand>
        <name>ATP</name>
        <dbReference type="ChEBI" id="CHEBI:30616"/>
    </ligand>
</feature>
<dbReference type="GO" id="GO:0005524">
    <property type="term" value="F:ATP binding"/>
    <property type="evidence" value="ECO:0007669"/>
    <property type="project" value="UniProtKB-UniRule"/>
</dbReference>
<evidence type="ECO:0000313" key="11">
    <source>
        <dbReference type="EMBL" id="KAF4675360.1"/>
    </source>
</evidence>
<dbReference type="PROSITE" id="PS00107">
    <property type="entry name" value="PROTEIN_KINASE_ATP"/>
    <property type="match status" value="1"/>
</dbReference>
<dbReference type="InterPro" id="IPR036259">
    <property type="entry name" value="MFS_trans_sf"/>
</dbReference>
<evidence type="ECO:0000256" key="6">
    <source>
        <dbReference type="SAM" id="MobiDB-lite"/>
    </source>
</evidence>
<dbReference type="Gene3D" id="1.10.20.10">
    <property type="entry name" value="Histone, subunit A"/>
    <property type="match status" value="1"/>
</dbReference>
<dbReference type="InterPro" id="IPR020846">
    <property type="entry name" value="MFS_dom"/>
</dbReference>
<evidence type="ECO:0000256" key="1">
    <source>
        <dbReference type="ARBA" id="ARBA00004141"/>
    </source>
</evidence>
<feature type="compositionally biased region" description="Low complexity" evidence="6">
    <location>
        <begin position="862"/>
        <end position="873"/>
    </location>
</feature>
<feature type="domain" description="Major facilitator superfamily (MFS) profile" evidence="9">
    <location>
        <begin position="41"/>
        <end position="458"/>
    </location>
</feature>
<dbReference type="InterPro" id="IPR003958">
    <property type="entry name" value="CBFA_NFYB_domain"/>
</dbReference>
<evidence type="ECO:0000256" key="5">
    <source>
        <dbReference type="PROSITE-ProRule" id="PRU10141"/>
    </source>
</evidence>
<dbReference type="PROSITE" id="PS50011">
    <property type="entry name" value="PROTEIN_KINASE_DOM"/>
    <property type="match status" value="1"/>
</dbReference>
<dbReference type="InterPro" id="IPR017441">
    <property type="entry name" value="Protein_kinase_ATP_BS"/>
</dbReference>
<feature type="region of interest" description="Disordered" evidence="6">
    <location>
        <begin position="472"/>
        <end position="503"/>
    </location>
</feature>
<feature type="transmembrane region" description="Helical" evidence="7">
    <location>
        <begin position="182"/>
        <end position="203"/>
    </location>
</feature>
<feature type="transmembrane region" description="Helical" evidence="7">
    <location>
        <begin position="343"/>
        <end position="364"/>
    </location>
</feature>
<proteinExistence type="predicted"/>
<feature type="region of interest" description="Disordered" evidence="6">
    <location>
        <begin position="1010"/>
        <end position="1077"/>
    </location>
</feature>
<dbReference type="GO" id="GO:0004672">
    <property type="term" value="F:protein kinase activity"/>
    <property type="evidence" value="ECO:0007669"/>
    <property type="project" value="InterPro"/>
</dbReference>